<keyword evidence="10" id="KW-1185">Reference proteome</keyword>
<gene>
    <name evidence="9" type="ORF">QQF64_023191</name>
</gene>
<dbReference type="PROSITE" id="PS00262">
    <property type="entry name" value="INSULIN"/>
    <property type="match status" value="1"/>
</dbReference>
<evidence type="ECO:0000256" key="6">
    <source>
        <dbReference type="SAM" id="MobiDB-lite"/>
    </source>
</evidence>
<name>A0ABR3L6A9_9TELE</name>
<proteinExistence type="inferred from homology"/>
<feature type="domain" description="Insulin-like" evidence="8">
    <location>
        <begin position="19"/>
        <end position="80"/>
    </location>
</feature>
<evidence type="ECO:0000256" key="5">
    <source>
        <dbReference type="RuleBase" id="RU000406"/>
    </source>
</evidence>
<evidence type="ECO:0000256" key="4">
    <source>
        <dbReference type="ARBA" id="ARBA00022729"/>
    </source>
</evidence>
<organism evidence="9 10">
    <name type="scientific">Cirrhinus molitorella</name>
    <name type="common">mud carp</name>
    <dbReference type="NCBI Taxonomy" id="172907"/>
    <lineage>
        <taxon>Eukaryota</taxon>
        <taxon>Metazoa</taxon>
        <taxon>Chordata</taxon>
        <taxon>Craniata</taxon>
        <taxon>Vertebrata</taxon>
        <taxon>Euteleostomi</taxon>
        <taxon>Actinopterygii</taxon>
        <taxon>Neopterygii</taxon>
        <taxon>Teleostei</taxon>
        <taxon>Ostariophysi</taxon>
        <taxon>Cypriniformes</taxon>
        <taxon>Cyprinidae</taxon>
        <taxon>Labeoninae</taxon>
        <taxon>Labeonini</taxon>
        <taxon>Cirrhinus</taxon>
    </lineage>
</organism>
<dbReference type="PRINTS" id="PR00276">
    <property type="entry name" value="INSULINFAMLY"/>
</dbReference>
<dbReference type="Pfam" id="PF00049">
    <property type="entry name" value="Insulin"/>
    <property type="match status" value="1"/>
</dbReference>
<feature type="compositionally biased region" description="Basic and acidic residues" evidence="6">
    <location>
        <begin position="123"/>
        <end position="146"/>
    </location>
</feature>
<protein>
    <recommendedName>
        <fullName evidence="8">Insulin-like domain-containing protein</fullName>
    </recommendedName>
</protein>
<dbReference type="InterPro" id="IPR022352">
    <property type="entry name" value="Ins/IGF/rlx"/>
</dbReference>
<evidence type="ECO:0000256" key="1">
    <source>
        <dbReference type="ARBA" id="ARBA00004613"/>
    </source>
</evidence>
<dbReference type="InterPro" id="IPR022353">
    <property type="entry name" value="Insulin_CS"/>
</dbReference>
<feature type="chain" id="PRO_5045909713" description="Insulin-like domain-containing protein" evidence="7">
    <location>
        <begin position="19"/>
        <end position="178"/>
    </location>
</feature>
<comment type="caution">
    <text evidence="9">The sequence shown here is derived from an EMBL/GenBank/DDBJ whole genome shotgun (WGS) entry which is preliminary data.</text>
</comment>
<evidence type="ECO:0000256" key="2">
    <source>
        <dbReference type="ARBA" id="ARBA00009034"/>
    </source>
</evidence>
<keyword evidence="3 5" id="KW-0964">Secreted</keyword>
<dbReference type="Gene3D" id="1.10.100.10">
    <property type="entry name" value="Insulin-like"/>
    <property type="match status" value="1"/>
</dbReference>
<dbReference type="InterPro" id="IPR016179">
    <property type="entry name" value="Insulin-like"/>
</dbReference>
<feature type="region of interest" description="Disordered" evidence="6">
    <location>
        <begin position="121"/>
        <end position="162"/>
    </location>
</feature>
<dbReference type="InterPro" id="IPR036438">
    <property type="entry name" value="Insulin-like_sf"/>
</dbReference>
<dbReference type="PANTHER" id="PTHR46886">
    <property type="entry name" value="INSULIN-LIKE GROWTH FACTOR II"/>
    <property type="match status" value="1"/>
</dbReference>
<dbReference type="Proteomes" id="UP001558613">
    <property type="component" value="Unassembled WGS sequence"/>
</dbReference>
<comment type="subcellular location">
    <subcellularLocation>
        <location evidence="1 5">Secreted</location>
    </subcellularLocation>
</comment>
<evidence type="ECO:0000256" key="7">
    <source>
        <dbReference type="SAM" id="SignalP"/>
    </source>
</evidence>
<dbReference type="SUPFAM" id="SSF56994">
    <property type="entry name" value="Insulin-like"/>
    <property type="match status" value="1"/>
</dbReference>
<dbReference type="SMART" id="SM00078">
    <property type="entry name" value="IlGF"/>
    <property type="match status" value="1"/>
</dbReference>
<comment type="similarity">
    <text evidence="2 5">Belongs to the insulin family.</text>
</comment>
<evidence type="ECO:0000313" key="10">
    <source>
        <dbReference type="Proteomes" id="UP001558613"/>
    </source>
</evidence>
<evidence type="ECO:0000313" key="9">
    <source>
        <dbReference type="EMBL" id="KAL1247815.1"/>
    </source>
</evidence>
<evidence type="ECO:0000256" key="3">
    <source>
        <dbReference type="ARBA" id="ARBA00022525"/>
    </source>
</evidence>
<dbReference type="EMBL" id="JAYMGO010000025">
    <property type="protein sequence ID" value="KAL1247815.1"/>
    <property type="molecule type" value="Genomic_DNA"/>
</dbReference>
<keyword evidence="4 7" id="KW-0732">Signal</keyword>
<evidence type="ECO:0000259" key="8">
    <source>
        <dbReference type="SMART" id="SM00078"/>
    </source>
</evidence>
<feature type="signal peptide" evidence="7">
    <location>
        <begin position="1"/>
        <end position="18"/>
    </location>
</feature>
<reference evidence="9 10" key="1">
    <citation type="submission" date="2023-09" db="EMBL/GenBank/DDBJ databases">
        <authorList>
            <person name="Wang M."/>
        </authorList>
    </citation>
    <scope>NUCLEOTIDE SEQUENCE [LARGE SCALE GENOMIC DNA]</scope>
    <source>
        <strain evidence="9">GT-2023</strain>
        <tissue evidence="9">Liver</tissue>
    </source>
</reference>
<accession>A0ABR3L6A9</accession>
<feature type="compositionally biased region" description="Basic residues" evidence="6">
    <location>
        <begin position="147"/>
        <end position="156"/>
    </location>
</feature>
<dbReference type="PANTHER" id="PTHR46886:SF1">
    <property type="entry name" value="INSULIN-LIKE GROWTH FACTOR II"/>
    <property type="match status" value="1"/>
</dbReference>
<sequence>MSICILFLTLSAFEVASDETLCNGELVDAIQFVCGDIRYPTSLRRLPSRAQQKQRSAEISRLVEQCCFNSCSLALLEQFCQKPARSKRDISATSLQVMPALKQEVPRKRDPEIFQIRHVAKKGRPEATEERLRHPADQEVQAERIRAQKPPHHHRPLITLPSKLPPILLPKEDYVSHK</sequence>